<keyword evidence="3" id="KW-1185">Reference proteome</keyword>
<dbReference type="Proteomes" id="UP001595711">
    <property type="component" value="Unassembled WGS sequence"/>
</dbReference>
<dbReference type="EMBL" id="JBHRYJ010000006">
    <property type="protein sequence ID" value="MFC3677926.1"/>
    <property type="molecule type" value="Genomic_DNA"/>
</dbReference>
<organism evidence="2 3">
    <name type="scientific">Ferrovibrio xuzhouensis</name>
    <dbReference type="NCBI Taxonomy" id="1576914"/>
    <lineage>
        <taxon>Bacteria</taxon>
        <taxon>Pseudomonadati</taxon>
        <taxon>Pseudomonadota</taxon>
        <taxon>Alphaproteobacteria</taxon>
        <taxon>Rhodospirillales</taxon>
        <taxon>Rhodospirillaceae</taxon>
        <taxon>Ferrovibrio</taxon>
    </lineage>
</organism>
<dbReference type="GO" id="GO:0033890">
    <property type="term" value="F:ribonuclease D activity"/>
    <property type="evidence" value="ECO:0007669"/>
    <property type="project" value="UniProtKB-EC"/>
</dbReference>
<dbReference type="InterPro" id="IPR051086">
    <property type="entry name" value="RNase_D-like"/>
</dbReference>
<gene>
    <name evidence="2" type="ORF">ACFOOQ_20400</name>
</gene>
<evidence type="ECO:0000313" key="2">
    <source>
        <dbReference type="EMBL" id="MFC3677926.1"/>
    </source>
</evidence>
<comment type="caution">
    <text evidence="2">The sequence shown here is derived from an EMBL/GenBank/DDBJ whole genome shotgun (WGS) entry which is preliminary data.</text>
</comment>
<dbReference type="SMART" id="SM00474">
    <property type="entry name" value="35EXOc"/>
    <property type="match status" value="1"/>
</dbReference>
<name>A0ABV7VN11_9PROT</name>
<accession>A0ABV7VN11</accession>
<dbReference type="CDD" id="cd06142">
    <property type="entry name" value="RNaseD_exo"/>
    <property type="match status" value="1"/>
</dbReference>
<keyword evidence="2" id="KW-0378">Hydrolase</keyword>
<dbReference type="Pfam" id="PF01612">
    <property type="entry name" value="DNA_pol_A_exo1"/>
    <property type="match status" value="1"/>
</dbReference>
<dbReference type="PANTHER" id="PTHR47649">
    <property type="entry name" value="RIBONUCLEASE D"/>
    <property type="match status" value="1"/>
</dbReference>
<dbReference type="Gene3D" id="3.30.420.10">
    <property type="entry name" value="Ribonuclease H-like superfamily/Ribonuclease H"/>
    <property type="match status" value="1"/>
</dbReference>
<proteinExistence type="predicted"/>
<reference evidence="3" key="1">
    <citation type="journal article" date="2019" name="Int. J. Syst. Evol. Microbiol.">
        <title>The Global Catalogue of Microorganisms (GCM) 10K type strain sequencing project: providing services to taxonomists for standard genome sequencing and annotation.</title>
        <authorList>
            <consortium name="The Broad Institute Genomics Platform"/>
            <consortium name="The Broad Institute Genome Sequencing Center for Infectious Disease"/>
            <person name="Wu L."/>
            <person name="Ma J."/>
        </authorList>
    </citation>
    <scope>NUCLEOTIDE SEQUENCE [LARGE SCALE GENOMIC DNA]</scope>
    <source>
        <strain evidence="3">KCTC 42182</strain>
    </source>
</reference>
<protein>
    <submittedName>
        <fullName evidence="2">Ribonuclease D</fullName>
        <ecNumber evidence="2">3.1.-.-</ecNumber>
        <ecNumber evidence="2">3.1.13.5</ecNumber>
    </submittedName>
</protein>
<dbReference type="InterPro" id="IPR036397">
    <property type="entry name" value="RNaseH_sf"/>
</dbReference>
<evidence type="ECO:0000313" key="3">
    <source>
        <dbReference type="Proteomes" id="UP001595711"/>
    </source>
</evidence>
<dbReference type="InterPro" id="IPR002562">
    <property type="entry name" value="3'-5'_exonuclease_dom"/>
</dbReference>
<dbReference type="InterPro" id="IPR012337">
    <property type="entry name" value="RNaseH-like_sf"/>
</dbReference>
<sequence>MTITVYQGDLPDGLDLGSMVAVDTETMGLRTHRDRLCVVQLSSGDGNAHLVQFQAGAGCHAPNLKRLMEDPKVLKLFHFARFDLAALKKYVGAATAPVYCTRTASKLVRTFTDRHGLKDLCRELIGVEISKQEQSSDWGAPKLTEAQQKYAASDVLYLHQLKAVLDGMLVREGRMALAQACFDFLPARAALDLAGWPEEDIFAH</sequence>
<feature type="domain" description="3'-5' exonuclease" evidence="1">
    <location>
        <begin position="1"/>
        <end position="170"/>
    </location>
</feature>
<dbReference type="SUPFAM" id="SSF53098">
    <property type="entry name" value="Ribonuclease H-like"/>
    <property type="match status" value="1"/>
</dbReference>
<evidence type="ECO:0000259" key="1">
    <source>
        <dbReference type="SMART" id="SM00474"/>
    </source>
</evidence>
<dbReference type="EC" id="3.1.-.-" evidence="2"/>
<dbReference type="RefSeq" id="WP_379729541.1">
    <property type="nucleotide sequence ID" value="NZ_JBHRYJ010000006.1"/>
</dbReference>
<dbReference type="PANTHER" id="PTHR47649:SF1">
    <property type="entry name" value="RIBONUCLEASE D"/>
    <property type="match status" value="1"/>
</dbReference>
<dbReference type="EC" id="3.1.13.5" evidence="2"/>